<comment type="caution">
    <text evidence="4">The sequence shown here is derived from an EMBL/GenBank/DDBJ whole genome shotgun (WGS) entry which is preliminary data.</text>
</comment>
<feature type="region of interest" description="Disordered" evidence="3">
    <location>
        <begin position="880"/>
        <end position="906"/>
    </location>
</feature>
<evidence type="ECO:0000256" key="2">
    <source>
        <dbReference type="SAM" id="Coils"/>
    </source>
</evidence>
<dbReference type="GO" id="GO:0036159">
    <property type="term" value="P:inner dynein arm assembly"/>
    <property type="evidence" value="ECO:0007669"/>
    <property type="project" value="InterPro"/>
</dbReference>
<dbReference type="OMA" id="VDADIPM"/>
<dbReference type="EMBL" id="CAJJDM010000094">
    <property type="protein sequence ID" value="CAD8092648.1"/>
    <property type="molecule type" value="Genomic_DNA"/>
</dbReference>
<feature type="coiled-coil region" evidence="2">
    <location>
        <begin position="247"/>
        <end position="407"/>
    </location>
</feature>
<feature type="compositionally biased region" description="Low complexity" evidence="3">
    <location>
        <begin position="884"/>
        <end position="906"/>
    </location>
</feature>
<dbReference type="GO" id="GO:0003341">
    <property type="term" value="P:cilium movement"/>
    <property type="evidence" value="ECO:0007669"/>
    <property type="project" value="InterPro"/>
</dbReference>
<evidence type="ECO:0000313" key="4">
    <source>
        <dbReference type="EMBL" id="CAD8092648.1"/>
    </source>
</evidence>
<dbReference type="AlphaFoldDB" id="A0A8S1NIN9"/>
<feature type="coiled-coil region" evidence="2">
    <location>
        <begin position="436"/>
        <end position="503"/>
    </location>
</feature>
<dbReference type="Pfam" id="PF24161">
    <property type="entry name" value="CCDC39"/>
    <property type="match status" value="1"/>
</dbReference>
<protein>
    <recommendedName>
        <fullName evidence="6">Coiled-coil domain-containing protein 39</fullName>
    </recommendedName>
</protein>
<gene>
    <name evidence="4" type="ORF">PPRIM_AZ9-3.1.T0910058</name>
</gene>
<dbReference type="PANTHER" id="PTHR18962">
    <property type="entry name" value="COILED-COIL DOMAIN-CONTAINING PROTEIN 39"/>
    <property type="match status" value="1"/>
</dbReference>
<dbReference type="InterPro" id="IPR033290">
    <property type="entry name" value="CCDC39"/>
</dbReference>
<organism evidence="4 5">
    <name type="scientific">Paramecium primaurelia</name>
    <dbReference type="NCBI Taxonomy" id="5886"/>
    <lineage>
        <taxon>Eukaryota</taxon>
        <taxon>Sar</taxon>
        <taxon>Alveolata</taxon>
        <taxon>Ciliophora</taxon>
        <taxon>Intramacronucleata</taxon>
        <taxon>Oligohymenophorea</taxon>
        <taxon>Peniculida</taxon>
        <taxon>Parameciidae</taxon>
        <taxon>Paramecium</taxon>
    </lineage>
</organism>
<sequence length="906" mass="107418">MDNNNENDENQELLNEEEDDDFPEYANEANKELNEKIKLKRTIIRDINSKIEEKSDKLKVLSEHLKNIQQELLHTQALIDTKNKEIETEDHLKQITERQIGRLQNEMTKQQKIMIEQQERLNDVQNSIYRGNERLDKYKIEMNWNQEELEQWVLAARQKEEDSLTMEKYKRGDEAKIKELNLQIEKLTVEVSKRQNELDKEITETQTAQIELDKTAEEFRRQHDERHKLFQQWQEVTDNIARRDQAIRDESERYADIKAQIKANQQDLENRKSQLMNEKQENKSIEVQNQQLERTIIQQRQSNKDIELAIDNLKADVEIQKNQLSAFATDLSNKRNRLAQMSQELLIKKQRLNNAQKKYASEKQKLKLEDIQHQEFEKQRSLASDRYKTLEKQRIDLDKEIKLQKEVLFKATQDLFKLRENEANLYGEIQANVSACRNYQAHINKLIQEFQRQQELLYNAEYQIQLMERRVARAKGERTLEEKKDLENEIKEIEEKVNLQKKEFKTLLLSLKRLDDDLRGTDRQLTGTKASQTKLKQAIDELTLENDMTYQDLSKIVKSKEEVLVQHDFMKLEIQKIQKVVTTAVDKVFNLENRKYQLEMAMQEREQEIQVHKDVLVAEHKAAEEERHKIAVELAERQNRVKNLRIKYESLVQKNKSSNGEQDTQNIEEHSQAYYIIKASQEREELQRKGDELNAEIIKRDQELKALDNTLSHLKNRNSKYRDSFLNKGISQKEVSHRDGLEEQCRAASENLFKKKKELQRLQQEIDEDMRRLTEIQNRIEILDNQEREVEMQFQKLERELQDQQEKINRAENIMNSKLAKVQQKRIVLDESNAHISALELDIQNNLNKTLKTCIFNLVQEFPEMQAIVDAVFQEKNVTVPSKQPSSVGVPSVRSSVRSASSQGRR</sequence>
<evidence type="ECO:0000313" key="5">
    <source>
        <dbReference type="Proteomes" id="UP000688137"/>
    </source>
</evidence>
<feature type="coiled-coil region" evidence="2">
    <location>
        <begin position="170"/>
        <end position="204"/>
    </location>
</feature>
<dbReference type="GO" id="GO:0060285">
    <property type="term" value="P:cilium-dependent cell motility"/>
    <property type="evidence" value="ECO:0007669"/>
    <property type="project" value="TreeGrafter"/>
</dbReference>
<name>A0A8S1NIN9_PARPR</name>
<reference evidence="4" key="1">
    <citation type="submission" date="2021-01" db="EMBL/GenBank/DDBJ databases">
        <authorList>
            <consortium name="Genoscope - CEA"/>
            <person name="William W."/>
        </authorList>
    </citation>
    <scope>NUCLEOTIDE SEQUENCE</scope>
</reference>
<dbReference type="Proteomes" id="UP000688137">
    <property type="component" value="Unassembled WGS sequence"/>
</dbReference>
<dbReference type="PANTHER" id="PTHR18962:SF0">
    <property type="entry name" value="COILED-COIL DOMAIN-CONTAINING PROTEIN 39"/>
    <property type="match status" value="1"/>
</dbReference>
<keyword evidence="5" id="KW-1185">Reference proteome</keyword>
<feature type="coiled-coil region" evidence="2">
    <location>
        <begin position="44"/>
        <end position="120"/>
    </location>
</feature>
<evidence type="ECO:0000256" key="1">
    <source>
        <dbReference type="ARBA" id="ARBA00023054"/>
    </source>
</evidence>
<evidence type="ECO:0008006" key="6">
    <source>
        <dbReference type="Google" id="ProtNLM"/>
    </source>
</evidence>
<feature type="compositionally biased region" description="Acidic residues" evidence="3">
    <location>
        <begin position="1"/>
        <end position="23"/>
    </location>
</feature>
<evidence type="ECO:0000256" key="3">
    <source>
        <dbReference type="SAM" id="MobiDB-lite"/>
    </source>
</evidence>
<proteinExistence type="predicted"/>
<feature type="coiled-coil region" evidence="2">
    <location>
        <begin position="634"/>
        <end position="821"/>
    </location>
</feature>
<feature type="region of interest" description="Disordered" evidence="3">
    <location>
        <begin position="1"/>
        <end position="25"/>
    </location>
</feature>
<accession>A0A8S1NIN9</accession>
<dbReference type="GO" id="GO:0005930">
    <property type="term" value="C:axoneme"/>
    <property type="evidence" value="ECO:0007669"/>
    <property type="project" value="InterPro"/>
</dbReference>
<keyword evidence="1 2" id="KW-0175">Coiled coil</keyword>